<keyword evidence="5" id="KW-1015">Disulfide bond</keyword>
<feature type="domain" description="Peptidase S1" evidence="9">
    <location>
        <begin position="95"/>
        <end position="178"/>
    </location>
</feature>
<gene>
    <name evidence="10" type="ORF">DNTS_001297</name>
</gene>
<dbReference type="PROSITE" id="PS50240">
    <property type="entry name" value="TRYPSIN_DOM"/>
    <property type="match status" value="1"/>
</dbReference>
<evidence type="ECO:0000256" key="6">
    <source>
        <dbReference type="ARBA" id="ARBA00024195"/>
    </source>
</evidence>
<dbReference type="InterPro" id="IPR009003">
    <property type="entry name" value="Peptidase_S1_PA"/>
</dbReference>
<dbReference type="EC" id="3.4.21.4" evidence="8"/>
<proteinExistence type="inferred from homology"/>
<keyword evidence="4" id="KW-0720">Serine protease</keyword>
<keyword evidence="2" id="KW-0645">Protease</keyword>
<dbReference type="PANTHER" id="PTHR24264:SF6">
    <property type="entry name" value="TRYPSINOGEN 1A-RELATED"/>
    <property type="match status" value="1"/>
</dbReference>
<reference evidence="10 11" key="1">
    <citation type="journal article" date="2019" name="Sci. Data">
        <title>Hybrid genome assembly and annotation of Danionella translucida.</title>
        <authorList>
            <person name="Kadobianskyi M."/>
            <person name="Schulze L."/>
            <person name="Schuelke M."/>
            <person name="Judkewitz B."/>
        </authorList>
    </citation>
    <scope>NUCLEOTIDE SEQUENCE [LARGE SCALE GENOMIC DNA]</scope>
    <source>
        <strain evidence="10 11">Bolton</strain>
    </source>
</reference>
<dbReference type="InterPro" id="IPR001254">
    <property type="entry name" value="Trypsin_dom"/>
</dbReference>
<comment type="caution">
    <text evidence="10">The sequence shown here is derived from an EMBL/GenBank/DDBJ whole genome shotgun (WGS) entry which is preliminary data.</text>
</comment>
<comment type="catalytic activity">
    <reaction evidence="7">
        <text>Preferential cleavage: Arg-|-Xaa, Lys-|-Xaa.</text>
        <dbReference type="EC" id="3.4.21.4"/>
    </reaction>
</comment>
<dbReference type="PROSITE" id="PS00135">
    <property type="entry name" value="TRYPSIN_SER"/>
    <property type="match status" value="1"/>
</dbReference>
<accession>A0A553Q3M9</accession>
<dbReference type="Pfam" id="PF00089">
    <property type="entry name" value="Trypsin"/>
    <property type="match status" value="1"/>
</dbReference>
<evidence type="ECO:0000256" key="4">
    <source>
        <dbReference type="ARBA" id="ARBA00022825"/>
    </source>
</evidence>
<dbReference type="GO" id="GO:0004252">
    <property type="term" value="F:serine-type endopeptidase activity"/>
    <property type="evidence" value="ECO:0007669"/>
    <property type="project" value="UniProtKB-EC"/>
</dbReference>
<evidence type="ECO:0000256" key="2">
    <source>
        <dbReference type="ARBA" id="ARBA00022670"/>
    </source>
</evidence>
<dbReference type="FunFam" id="2.40.10.10:FF:000002">
    <property type="entry name" value="Transmembrane protease serine"/>
    <property type="match status" value="1"/>
</dbReference>
<evidence type="ECO:0000256" key="1">
    <source>
        <dbReference type="ARBA" id="ARBA00004239"/>
    </source>
</evidence>
<dbReference type="EMBL" id="SRMA01026399">
    <property type="protein sequence ID" value="TRY84540.1"/>
    <property type="molecule type" value="Genomic_DNA"/>
</dbReference>
<name>A0A553Q3M9_9TELE</name>
<evidence type="ECO:0000313" key="10">
    <source>
        <dbReference type="EMBL" id="TRY84540.1"/>
    </source>
</evidence>
<dbReference type="InterPro" id="IPR050127">
    <property type="entry name" value="Serine_Proteases_S1"/>
</dbReference>
<dbReference type="Gene3D" id="2.40.10.10">
    <property type="entry name" value="Trypsin-like serine proteases"/>
    <property type="match status" value="1"/>
</dbReference>
<dbReference type="PANTHER" id="PTHR24264">
    <property type="entry name" value="TRYPSIN-RELATED"/>
    <property type="match status" value="1"/>
</dbReference>
<feature type="non-terminal residue" evidence="10">
    <location>
        <position position="1"/>
    </location>
</feature>
<dbReference type="OrthoDB" id="10059102at2759"/>
<dbReference type="SUPFAM" id="SSF50494">
    <property type="entry name" value="Trypsin-like serine proteases"/>
    <property type="match status" value="1"/>
</dbReference>
<keyword evidence="3" id="KW-0378">Hydrolase</keyword>
<sequence length="180" mass="19723">SNFFYCLTGFFIQKNKRHTIVSQVWRQICGFESALVVAQDVSDPLAEDTNLEEQREEFGFVLHDQANVLLHLFYLAIDTRVILLSTAVTPGDNTLQLTIADHGACHNSYPGMITDTMFCAGYLEGGKDSCQGDSGGPVVCNGELQGIVSWGYGCAQKDNPGVYGKVCVFSQWIADILSNN</sequence>
<protein>
    <recommendedName>
        <fullName evidence="8">trypsin</fullName>
        <ecNumber evidence="8">3.4.21.4</ecNumber>
    </recommendedName>
</protein>
<evidence type="ECO:0000259" key="9">
    <source>
        <dbReference type="PROSITE" id="PS50240"/>
    </source>
</evidence>
<evidence type="ECO:0000256" key="3">
    <source>
        <dbReference type="ARBA" id="ARBA00022801"/>
    </source>
</evidence>
<evidence type="ECO:0000256" key="8">
    <source>
        <dbReference type="ARBA" id="ARBA00038868"/>
    </source>
</evidence>
<dbReference type="Proteomes" id="UP000316079">
    <property type="component" value="Unassembled WGS sequence"/>
</dbReference>
<dbReference type="InterPro" id="IPR033116">
    <property type="entry name" value="TRYPSIN_SER"/>
</dbReference>
<dbReference type="SMART" id="SM00020">
    <property type="entry name" value="Tryp_SPc"/>
    <property type="match status" value="1"/>
</dbReference>
<organism evidence="10 11">
    <name type="scientific">Danionella cerebrum</name>
    <dbReference type="NCBI Taxonomy" id="2873325"/>
    <lineage>
        <taxon>Eukaryota</taxon>
        <taxon>Metazoa</taxon>
        <taxon>Chordata</taxon>
        <taxon>Craniata</taxon>
        <taxon>Vertebrata</taxon>
        <taxon>Euteleostomi</taxon>
        <taxon>Actinopterygii</taxon>
        <taxon>Neopterygii</taxon>
        <taxon>Teleostei</taxon>
        <taxon>Ostariophysi</taxon>
        <taxon>Cypriniformes</taxon>
        <taxon>Danionidae</taxon>
        <taxon>Danioninae</taxon>
        <taxon>Danionella</taxon>
    </lineage>
</organism>
<evidence type="ECO:0000256" key="7">
    <source>
        <dbReference type="ARBA" id="ARBA00036320"/>
    </source>
</evidence>
<dbReference type="CDD" id="cd00190">
    <property type="entry name" value="Tryp_SPc"/>
    <property type="match status" value="1"/>
</dbReference>
<dbReference type="AlphaFoldDB" id="A0A553Q3M9"/>
<dbReference type="GO" id="GO:0005615">
    <property type="term" value="C:extracellular space"/>
    <property type="evidence" value="ECO:0007669"/>
    <property type="project" value="TreeGrafter"/>
</dbReference>
<comment type="subcellular location">
    <subcellularLocation>
        <location evidence="1">Secreted</location>
        <location evidence="1">Extracellular space</location>
    </subcellularLocation>
</comment>
<comment type="similarity">
    <text evidence="6">Belongs to the peptidase S1 family. CLIP subfamily.</text>
</comment>
<dbReference type="GO" id="GO:0006508">
    <property type="term" value="P:proteolysis"/>
    <property type="evidence" value="ECO:0007669"/>
    <property type="project" value="UniProtKB-KW"/>
</dbReference>
<keyword evidence="11" id="KW-1185">Reference proteome</keyword>
<dbReference type="InterPro" id="IPR043504">
    <property type="entry name" value="Peptidase_S1_PA_chymotrypsin"/>
</dbReference>
<evidence type="ECO:0000256" key="5">
    <source>
        <dbReference type="ARBA" id="ARBA00023157"/>
    </source>
</evidence>
<evidence type="ECO:0000313" key="11">
    <source>
        <dbReference type="Proteomes" id="UP000316079"/>
    </source>
</evidence>